<name>A0A8S9NYX8_BRACR</name>
<feature type="domain" description="RPN1 N-terminal" evidence="1">
    <location>
        <begin position="1"/>
        <end position="52"/>
    </location>
</feature>
<comment type="caution">
    <text evidence="2">The sequence shown here is derived from an EMBL/GenBank/DDBJ whole genome shotgun (WGS) entry which is preliminary data.</text>
</comment>
<reference evidence="2" key="1">
    <citation type="submission" date="2019-12" db="EMBL/GenBank/DDBJ databases">
        <title>Genome sequencing and annotation of Brassica cretica.</title>
        <authorList>
            <person name="Studholme D.J."/>
            <person name="Sarris P."/>
        </authorList>
    </citation>
    <scope>NUCLEOTIDE SEQUENCE</scope>
    <source>
        <strain evidence="2">PFS-109/04</strain>
        <tissue evidence="2">Leaf</tissue>
    </source>
</reference>
<accession>A0A8S9NYX8</accession>
<gene>
    <name evidence="2" type="ORF">F2Q69_00003444</name>
</gene>
<dbReference type="InterPro" id="IPR040892">
    <property type="entry name" value="RPN1_N"/>
</dbReference>
<dbReference type="Pfam" id="PF17781">
    <property type="entry name" value="RPN1_RPN2_N"/>
    <property type="match status" value="1"/>
</dbReference>
<dbReference type="EMBL" id="QGKX02001521">
    <property type="protein sequence ID" value="KAF3507950.1"/>
    <property type="molecule type" value="Genomic_DNA"/>
</dbReference>
<dbReference type="Proteomes" id="UP000712600">
    <property type="component" value="Unassembled WGS sequence"/>
</dbReference>
<protein>
    <recommendedName>
        <fullName evidence="1">RPN1 N-terminal domain-containing protein</fullName>
    </recommendedName>
</protein>
<dbReference type="AlphaFoldDB" id="A0A8S9NYX8"/>
<evidence type="ECO:0000313" key="2">
    <source>
        <dbReference type="EMBL" id="KAF3507950.1"/>
    </source>
</evidence>
<evidence type="ECO:0000313" key="3">
    <source>
        <dbReference type="Proteomes" id="UP000712600"/>
    </source>
</evidence>
<evidence type="ECO:0000259" key="1">
    <source>
        <dbReference type="Pfam" id="PF17781"/>
    </source>
</evidence>
<sequence length="59" mass="6887">MRQEICASTSSMTSVPKPLKFLRPHYGTLKEFHKNMVESNLKVQFQEIITIFLLILCMD</sequence>
<proteinExistence type="predicted"/>
<organism evidence="2 3">
    <name type="scientific">Brassica cretica</name>
    <name type="common">Mustard</name>
    <dbReference type="NCBI Taxonomy" id="69181"/>
    <lineage>
        <taxon>Eukaryota</taxon>
        <taxon>Viridiplantae</taxon>
        <taxon>Streptophyta</taxon>
        <taxon>Embryophyta</taxon>
        <taxon>Tracheophyta</taxon>
        <taxon>Spermatophyta</taxon>
        <taxon>Magnoliopsida</taxon>
        <taxon>eudicotyledons</taxon>
        <taxon>Gunneridae</taxon>
        <taxon>Pentapetalae</taxon>
        <taxon>rosids</taxon>
        <taxon>malvids</taxon>
        <taxon>Brassicales</taxon>
        <taxon>Brassicaceae</taxon>
        <taxon>Brassiceae</taxon>
        <taxon>Brassica</taxon>
    </lineage>
</organism>